<dbReference type="InterPro" id="IPR043595">
    <property type="entry name" value="FaeB/C/D"/>
</dbReference>
<comment type="subcellular location">
    <subcellularLocation>
        <location evidence="1">Secreted</location>
    </subcellularLocation>
</comment>
<evidence type="ECO:0000256" key="7">
    <source>
        <dbReference type="ARBA" id="ARBA00023326"/>
    </source>
</evidence>
<keyword evidence="4" id="KW-0732">Signal</keyword>
<dbReference type="PANTHER" id="PTHR38050:SF2">
    <property type="entry name" value="FERULOYL ESTERASE C-RELATED"/>
    <property type="match status" value="1"/>
</dbReference>
<dbReference type="Gene3D" id="3.40.50.1820">
    <property type="entry name" value="alpha/beta hydrolase"/>
    <property type="match status" value="1"/>
</dbReference>
<name>Q7U5Y4_PARMW</name>
<dbReference type="Pfam" id="PF10503">
    <property type="entry name" value="Esterase_PHB"/>
    <property type="match status" value="1"/>
</dbReference>
<dbReference type="InterPro" id="IPR010126">
    <property type="entry name" value="Esterase_phb"/>
</dbReference>
<keyword evidence="9" id="KW-1185">Reference proteome</keyword>
<dbReference type="STRING" id="84588.SYNW1557"/>
<dbReference type="eggNOG" id="COG3509">
    <property type="taxonomic scope" value="Bacteria"/>
</dbReference>
<dbReference type="RefSeq" id="WP_011128421.1">
    <property type="nucleotide sequence ID" value="NC_005070.1"/>
</dbReference>
<evidence type="ECO:0000256" key="5">
    <source>
        <dbReference type="ARBA" id="ARBA00022801"/>
    </source>
</evidence>
<evidence type="ECO:0000256" key="3">
    <source>
        <dbReference type="ARBA" id="ARBA00022651"/>
    </source>
</evidence>
<keyword evidence="5" id="KW-0378">Hydrolase</keyword>
<dbReference type="GO" id="GO:0005576">
    <property type="term" value="C:extracellular region"/>
    <property type="evidence" value="ECO:0007669"/>
    <property type="project" value="UniProtKB-SubCell"/>
</dbReference>
<dbReference type="GO" id="GO:0030600">
    <property type="term" value="F:feruloyl esterase activity"/>
    <property type="evidence" value="ECO:0007669"/>
    <property type="project" value="InterPro"/>
</dbReference>
<dbReference type="EMBL" id="BX569693">
    <property type="protein sequence ID" value="CAE08072.1"/>
    <property type="molecule type" value="Genomic_DNA"/>
</dbReference>
<evidence type="ECO:0000313" key="8">
    <source>
        <dbReference type="EMBL" id="CAE08072.1"/>
    </source>
</evidence>
<keyword evidence="2" id="KW-0964">Secreted</keyword>
<dbReference type="KEGG" id="syw:SYNW1557"/>
<evidence type="ECO:0008006" key="10">
    <source>
        <dbReference type="Google" id="ProtNLM"/>
    </source>
</evidence>
<gene>
    <name evidence="8" type="ordered locus">SYNW1557</name>
</gene>
<sequence>MKPENFTSEKIPASLDEVSLNYFAHDGNKREYLTYIPSGYSHTIEAPVILNFHGFGGTASGQLALSDWRDLAEKHGIILIYPQGLELQKGGSHWNPDPVSSDSKSISDDLGFVRRLLKRISKNYSIDKSRVYATGYSNGAGMAYGLAHHMPDLIAGIAPVSGLMNDEYLSTTSGGSPVGLISFNGEEDWVRPVNGINGYLASVADISSHWARENSSTQSIAEQFAQANGDRIERTSYSRDDGLTTVEQYLVDRGGHEWFDLDIEGKDLNQLAWQFLSRLRKQDEGILTARKKSLELRLPDVFTRGLADKVINFNALTDAIDIDINSFGINRSATFETGKNKKEVKKVLAKQDFDFLYDQKKGGLYFNENGADKGFGEGGIIAILKGAPDLTSSNLEFI</sequence>
<dbReference type="GO" id="GO:0045493">
    <property type="term" value="P:xylan catabolic process"/>
    <property type="evidence" value="ECO:0007669"/>
    <property type="project" value="UniProtKB-KW"/>
</dbReference>
<accession>Q7U5Y4</accession>
<dbReference type="SUPFAM" id="SSF53474">
    <property type="entry name" value="alpha/beta-Hydrolases"/>
    <property type="match status" value="1"/>
</dbReference>
<evidence type="ECO:0000313" key="9">
    <source>
        <dbReference type="Proteomes" id="UP000001422"/>
    </source>
</evidence>
<protein>
    <recommendedName>
        <fullName evidence="10">Esterase</fullName>
    </recommendedName>
</protein>
<keyword evidence="7" id="KW-0624">Polysaccharide degradation</keyword>
<dbReference type="PANTHER" id="PTHR38050">
    <property type="match status" value="1"/>
</dbReference>
<evidence type="ECO:0000256" key="1">
    <source>
        <dbReference type="ARBA" id="ARBA00004613"/>
    </source>
</evidence>
<dbReference type="Proteomes" id="UP000001422">
    <property type="component" value="Chromosome"/>
</dbReference>
<keyword evidence="6" id="KW-0119">Carbohydrate metabolism</keyword>
<proteinExistence type="predicted"/>
<reference evidence="8 9" key="1">
    <citation type="journal article" date="2003" name="Nature">
        <title>The genome of a motile marine Synechococcus.</title>
        <authorList>
            <person name="Palenik B."/>
            <person name="Brahamsha B."/>
            <person name="Larimer F."/>
            <person name="Land M."/>
            <person name="Hauser L."/>
            <person name="Chain P."/>
            <person name="Lamerdin J."/>
            <person name="Regala W."/>
            <person name="Allen E.A."/>
            <person name="McCarren J."/>
            <person name="Paulsen I."/>
            <person name="Dufresne A."/>
            <person name="Partensky F."/>
            <person name="Webb E."/>
            <person name="Waterbury J."/>
        </authorList>
    </citation>
    <scope>NUCLEOTIDE SEQUENCE [LARGE SCALE GENOMIC DNA]</scope>
    <source>
        <strain evidence="8 9">WH8102</strain>
    </source>
</reference>
<evidence type="ECO:0000256" key="2">
    <source>
        <dbReference type="ARBA" id="ARBA00022525"/>
    </source>
</evidence>
<evidence type="ECO:0000256" key="6">
    <source>
        <dbReference type="ARBA" id="ARBA00023277"/>
    </source>
</evidence>
<dbReference type="InterPro" id="IPR029058">
    <property type="entry name" value="AB_hydrolase_fold"/>
</dbReference>
<keyword evidence="3" id="KW-0858">Xylan degradation</keyword>
<dbReference type="AlphaFoldDB" id="Q7U5Y4"/>
<dbReference type="HOGENOM" id="CLU_692473_0_0_3"/>
<evidence type="ECO:0000256" key="4">
    <source>
        <dbReference type="ARBA" id="ARBA00022729"/>
    </source>
</evidence>
<organism evidence="8 9">
    <name type="scientific">Parasynechococcus marenigrum (strain WH8102)</name>
    <dbReference type="NCBI Taxonomy" id="84588"/>
    <lineage>
        <taxon>Bacteria</taxon>
        <taxon>Bacillati</taxon>
        <taxon>Cyanobacteriota</taxon>
        <taxon>Cyanophyceae</taxon>
        <taxon>Synechococcales</taxon>
        <taxon>Prochlorococcaceae</taxon>
        <taxon>Parasynechococcus</taxon>
        <taxon>Parasynechococcus marenigrum</taxon>
    </lineage>
</organism>